<dbReference type="HOGENOM" id="CLU_2329257_0_0_0"/>
<sequence>MRYFNVLGIFIFLLLMLVLHTGEVYSWGGTIHSEIVRDAYYYMERSSYATSQQKNSAVWRTNNWGFPSDRPWDIMARGAVEFDELTKLSLATFGYLIG</sequence>
<reference evidence="2" key="1">
    <citation type="journal article" date="2016" name="Front. Microbiol.">
        <title>The complete genome sequence of hyperthermophile Dictyoglomus turgidum DSM 6724 reveals a specialized carbohydrate fermentor.</title>
        <authorList>
            <person name="Brumm P.J."/>
            <person name="Gowda K."/>
            <person name="Robb F.T."/>
            <person name="Mead D.A."/>
        </authorList>
    </citation>
    <scope>NUCLEOTIDE SEQUENCE [LARGE SCALE GENOMIC DNA]</scope>
    <source>
        <strain evidence="2">DSM 6724 / Z-1310</strain>
    </source>
</reference>
<keyword evidence="2" id="KW-1185">Reference proteome</keyword>
<accession>B8E1R5</accession>
<dbReference type="Proteomes" id="UP000007719">
    <property type="component" value="Chromosome"/>
</dbReference>
<dbReference type="AlphaFoldDB" id="B8E1R5"/>
<dbReference type="InParanoid" id="B8E1R5"/>
<dbReference type="RefSeq" id="WP_012582783.1">
    <property type="nucleotide sequence ID" value="NC_011661.1"/>
</dbReference>
<organism evidence="1 2">
    <name type="scientific">Dictyoglomus turgidum (strain DSM 6724 / Z-1310)</name>
    <dbReference type="NCBI Taxonomy" id="515635"/>
    <lineage>
        <taxon>Bacteria</taxon>
        <taxon>Pseudomonadati</taxon>
        <taxon>Dictyoglomota</taxon>
        <taxon>Dictyoglomia</taxon>
        <taxon>Dictyoglomales</taxon>
        <taxon>Dictyoglomaceae</taxon>
        <taxon>Dictyoglomus</taxon>
    </lineage>
</organism>
<evidence type="ECO:0000313" key="2">
    <source>
        <dbReference type="Proteomes" id="UP000007719"/>
    </source>
</evidence>
<evidence type="ECO:0000313" key="1">
    <source>
        <dbReference type="EMBL" id="ACK41698.1"/>
    </source>
</evidence>
<dbReference type="KEGG" id="dtu:Dtur_0394"/>
<dbReference type="STRING" id="515635.Dtur_0394"/>
<name>B8E1R5_DICTD</name>
<proteinExistence type="predicted"/>
<protein>
    <submittedName>
        <fullName evidence="1">Uncharacterized protein</fullName>
    </submittedName>
</protein>
<dbReference type="EnsemblBacteria" id="ACK41698">
    <property type="protein sequence ID" value="ACK41698"/>
    <property type="gene ID" value="Dtur_0394"/>
</dbReference>
<dbReference type="EMBL" id="CP001251">
    <property type="protein sequence ID" value="ACK41698.1"/>
    <property type="molecule type" value="Genomic_DNA"/>
</dbReference>
<gene>
    <name evidence="1" type="ordered locus">Dtur_0394</name>
</gene>